<feature type="repeat" description="ARM" evidence="5">
    <location>
        <begin position="231"/>
        <end position="265"/>
    </location>
</feature>
<dbReference type="InterPro" id="IPR011989">
    <property type="entry name" value="ARM-like"/>
</dbReference>
<dbReference type="GO" id="GO:0009653">
    <property type="term" value="P:anatomical structure morphogenesis"/>
    <property type="evidence" value="ECO:0007669"/>
    <property type="project" value="UniProtKB-ARBA"/>
</dbReference>
<dbReference type="InterPro" id="IPR000225">
    <property type="entry name" value="Armadillo"/>
</dbReference>
<dbReference type="AlphaFoldDB" id="B3NCB8"/>
<evidence type="ECO:0000256" key="3">
    <source>
        <dbReference type="ARBA" id="ARBA00022737"/>
    </source>
</evidence>
<dbReference type="InterPro" id="IPR016024">
    <property type="entry name" value="ARM-type_fold"/>
</dbReference>
<evidence type="ECO:0000256" key="2">
    <source>
        <dbReference type="ARBA" id="ARBA00022448"/>
    </source>
</evidence>
<dbReference type="EMBL" id="CH954178">
    <property type="protein sequence ID" value="EDV51076.2"/>
    <property type="molecule type" value="Genomic_DNA"/>
</dbReference>
<dbReference type="SUPFAM" id="SSF48371">
    <property type="entry name" value="ARM repeat"/>
    <property type="match status" value="1"/>
</dbReference>
<name>B3NCB8_DROER</name>
<protein>
    <recommendedName>
        <fullName evidence="8">Importin subunit alpha</fullName>
    </recommendedName>
</protein>
<keyword evidence="3" id="KW-0677">Repeat</keyword>
<evidence type="ECO:0000313" key="6">
    <source>
        <dbReference type="EMBL" id="EDV51076.2"/>
    </source>
</evidence>
<reference evidence="6 7" key="2">
    <citation type="journal article" date="2008" name="Bioinformatics">
        <title>Assembly reconciliation.</title>
        <authorList>
            <person name="Zimin A.V."/>
            <person name="Smith D.R."/>
            <person name="Sutton G."/>
            <person name="Yorke J.A."/>
        </authorList>
    </citation>
    <scope>NUCLEOTIDE SEQUENCE [LARGE SCALE GENOMIC DNA]</scope>
    <source>
        <strain evidence="6 7">TSC#14021-0224.01</strain>
    </source>
</reference>
<feature type="repeat" description="ARM" evidence="5">
    <location>
        <begin position="105"/>
        <end position="132"/>
    </location>
</feature>
<dbReference type="GO" id="GO:0005737">
    <property type="term" value="C:cytoplasm"/>
    <property type="evidence" value="ECO:0007669"/>
    <property type="project" value="InterPro"/>
</dbReference>
<dbReference type="PANTHER" id="PTHR23316">
    <property type="entry name" value="IMPORTIN ALPHA"/>
    <property type="match status" value="1"/>
</dbReference>
<gene>
    <name evidence="6" type="primary">Dere\GG14095</name>
    <name evidence="6" type="synonym">dere_GLEANR_14299</name>
    <name evidence="6" type="synonym">GG14095</name>
    <name evidence="6" type="ORF">Dere_GG14095</name>
</gene>
<evidence type="ECO:0000313" key="7">
    <source>
        <dbReference type="Proteomes" id="UP000008711"/>
    </source>
</evidence>
<proteinExistence type="inferred from homology"/>
<dbReference type="InterPro" id="IPR024931">
    <property type="entry name" value="Importin_alpha"/>
</dbReference>
<keyword evidence="2" id="KW-0813">Transport</keyword>
<sequence>MQKRKRRFLRKGENLMMLRTIRLEKAKKAEQQKELTISNAITRCKLASAEVIPDINELLQNNTIGNLVDSLGRDNKKKIRAESADALAHIASGSSEHSNLIAKAGAVPRLIRLLQSSDPEVCEKGILSLGNLLHFAPNLRDFIISHGFVQKLISLIQDKSTSTVILSHLTWVLRKLCISPQPSPPDDLAGILQALNILLYNPEAKILEDSLMAVRNLAHGSDMIQILLGTEVVPRIIYLLEHNDVMVQKAAVQALRNIASGSEEQIQELLKNNLLPHISALMSHTDADIRSQVLWLLQNIADGNHFHRQAIMNAGLLPKILENLKAEAIPLKCAAALTITMLAIDKDKNLLCYLMRQGVIPEFCNLLFYEDNEVICNLLHVLSTMLDVDPSFTAEVTGIIEWSGALNNIKMLQSNENEEISQVARKMISDYFSGTQPHIATKFKSKFQNICYI</sequence>
<evidence type="ECO:0008006" key="8">
    <source>
        <dbReference type="Google" id="ProtNLM"/>
    </source>
</evidence>
<dbReference type="PROSITE" id="PS50176">
    <property type="entry name" value="ARM_REPEAT"/>
    <property type="match status" value="2"/>
</dbReference>
<dbReference type="Pfam" id="PF00514">
    <property type="entry name" value="Arm"/>
    <property type="match status" value="3"/>
</dbReference>
<accession>B3NCB8</accession>
<evidence type="ECO:0000256" key="4">
    <source>
        <dbReference type="ARBA" id="ARBA00022927"/>
    </source>
</evidence>
<dbReference type="Pfam" id="PF16186">
    <property type="entry name" value="Arm_3"/>
    <property type="match status" value="1"/>
</dbReference>
<dbReference type="PIRSF" id="PIRSF005673">
    <property type="entry name" value="Importin_alpha"/>
    <property type="match status" value="1"/>
</dbReference>
<reference evidence="6 7" key="1">
    <citation type="journal article" date="2007" name="Nature">
        <title>Evolution of genes and genomes on the Drosophila phylogeny.</title>
        <authorList>
            <consortium name="Drosophila 12 Genomes Consortium"/>
            <person name="Clark A.G."/>
            <person name="Eisen M.B."/>
            <person name="Smith D.R."/>
            <person name="Bergman C.M."/>
            <person name="Oliver B."/>
            <person name="Markow T.A."/>
            <person name="Kaufman T.C."/>
            <person name="Kellis M."/>
            <person name="Gelbart W."/>
            <person name="Iyer V.N."/>
            <person name="Pollard D.A."/>
            <person name="Sackton T.B."/>
            <person name="Larracuente A.M."/>
            <person name="Singh N.D."/>
            <person name="Abad J.P."/>
            <person name="Abt D.N."/>
            <person name="Adryan B."/>
            <person name="Aguade M."/>
            <person name="Akashi H."/>
            <person name="Anderson W.W."/>
            <person name="Aquadro C.F."/>
            <person name="Ardell D.H."/>
            <person name="Arguello R."/>
            <person name="Artieri C.G."/>
            <person name="Barbash D.A."/>
            <person name="Barker D."/>
            <person name="Barsanti P."/>
            <person name="Batterham P."/>
            <person name="Batzoglou S."/>
            <person name="Begun D."/>
            <person name="Bhutkar A."/>
            <person name="Blanco E."/>
            <person name="Bosak S.A."/>
            <person name="Bradley R.K."/>
            <person name="Brand A.D."/>
            <person name="Brent M.R."/>
            <person name="Brooks A.N."/>
            <person name="Brown R.H."/>
            <person name="Butlin R.K."/>
            <person name="Caggese C."/>
            <person name="Calvi B.R."/>
            <person name="Bernardo de Carvalho A."/>
            <person name="Caspi A."/>
            <person name="Castrezana S."/>
            <person name="Celniker S.E."/>
            <person name="Chang J.L."/>
            <person name="Chapple C."/>
            <person name="Chatterji S."/>
            <person name="Chinwalla A."/>
            <person name="Civetta A."/>
            <person name="Clifton S.W."/>
            <person name="Comeron J.M."/>
            <person name="Costello J.C."/>
            <person name="Coyne J.A."/>
            <person name="Daub J."/>
            <person name="David R.G."/>
            <person name="Delcher A.L."/>
            <person name="Delehaunty K."/>
            <person name="Do C.B."/>
            <person name="Ebling H."/>
            <person name="Edwards K."/>
            <person name="Eickbush T."/>
            <person name="Evans J.D."/>
            <person name="Filipski A."/>
            <person name="Findeiss S."/>
            <person name="Freyhult E."/>
            <person name="Fulton L."/>
            <person name="Fulton R."/>
            <person name="Garcia A.C."/>
            <person name="Gardiner A."/>
            <person name="Garfield D.A."/>
            <person name="Garvin B.E."/>
            <person name="Gibson G."/>
            <person name="Gilbert D."/>
            <person name="Gnerre S."/>
            <person name="Godfrey J."/>
            <person name="Good R."/>
            <person name="Gotea V."/>
            <person name="Gravely B."/>
            <person name="Greenberg A.J."/>
            <person name="Griffiths-Jones S."/>
            <person name="Gross S."/>
            <person name="Guigo R."/>
            <person name="Gustafson E.A."/>
            <person name="Haerty W."/>
            <person name="Hahn M.W."/>
            <person name="Halligan D.L."/>
            <person name="Halpern A.L."/>
            <person name="Halter G.M."/>
            <person name="Han M.V."/>
            <person name="Heger A."/>
            <person name="Hillier L."/>
            <person name="Hinrichs A.S."/>
            <person name="Holmes I."/>
            <person name="Hoskins R.A."/>
            <person name="Hubisz M.J."/>
            <person name="Hultmark D."/>
            <person name="Huntley M.A."/>
            <person name="Jaffe D.B."/>
            <person name="Jagadeeshan S."/>
            <person name="Jeck W.R."/>
            <person name="Johnson J."/>
            <person name="Jones C.D."/>
            <person name="Jordan W.C."/>
            <person name="Karpen G.H."/>
            <person name="Kataoka E."/>
            <person name="Keightley P.D."/>
            <person name="Kheradpour P."/>
            <person name="Kirkness E.F."/>
            <person name="Koerich L.B."/>
            <person name="Kristiansen K."/>
            <person name="Kudrna D."/>
            <person name="Kulathinal R.J."/>
            <person name="Kumar S."/>
            <person name="Kwok R."/>
            <person name="Lander E."/>
            <person name="Langley C.H."/>
            <person name="Lapoint R."/>
            <person name="Lazzaro B.P."/>
            <person name="Lee S.J."/>
            <person name="Levesque L."/>
            <person name="Li R."/>
            <person name="Lin C.F."/>
            <person name="Lin M.F."/>
            <person name="Lindblad-Toh K."/>
            <person name="Llopart A."/>
            <person name="Long M."/>
            <person name="Low L."/>
            <person name="Lozovsky E."/>
            <person name="Lu J."/>
            <person name="Luo M."/>
            <person name="Machado C.A."/>
            <person name="Makalowski W."/>
            <person name="Marzo M."/>
            <person name="Matsuda M."/>
            <person name="Matzkin L."/>
            <person name="McAllister B."/>
            <person name="McBride C.S."/>
            <person name="McKernan B."/>
            <person name="McKernan K."/>
            <person name="Mendez-Lago M."/>
            <person name="Minx P."/>
            <person name="Mollenhauer M.U."/>
            <person name="Montooth K."/>
            <person name="Mount S.M."/>
            <person name="Mu X."/>
            <person name="Myers E."/>
            <person name="Negre B."/>
            <person name="Newfeld S."/>
            <person name="Nielsen R."/>
            <person name="Noor M.A."/>
            <person name="O'Grady P."/>
            <person name="Pachter L."/>
            <person name="Papaceit M."/>
            <person name="Parisi M.J."/>
            <person name="Parisi M."/>
            <person name="Parts L."/>
            <person name="Pedersen J.S."/>
            <person name="Pesole G."/>
            <person name="Phillippy A.M."/>
            <person name="Ponting C.P."/>
            <person name="Pop M."/>
            <person name="Porcelli D."/>
            <person name="Powell J.R."/>
            <person name="Prohaska S."/>
            <person name="Pruitt K."/>
            <person name="Puig M."/>
            <person name="Quesneville H."/>
            <person name="Ram K.R."/>
            <person name="Rand D."/>
            <person name="Rasmussen M.D."/>
            <person name="Reed L.K."/>
            <person name="Reenan R."/>
            <person name="Reily A."/>
            <person name="Remington K.A."/>
            <person name="Rieger T.T."/>
            <person name="Ritchie M.G."/>
            <person name="Robin C."/>
            <person name="Rogers Y.H."/>
            <person name="Rohde C."/>
            <person name="Rozas J."/>
            <person name="Rubenfield M.J."/>
            <person name="Ruiz A."/>
            <person name="Russo S."/>
            <person name="Salzberg S.L."/>
            <person name="Sanchez-Gracia A."/>
            <person name="Saranga D.J."/>
            <person name="Sato H."/>
            <person name="Schaeffer S.W."/>
            <person name="Schatz M.C."/>
            <person name="Schlenke T."/>
            <person name="Schwartz R."/>
            <person name="Segarra C."/>
            <person name="Singh R.S."/>
            <person name="Sirot L."/>
            <person name="Sirota M."/>
            <person name="Sisneros N.B."/>
            <person name="Smith C.D."/>
            <person name="Smith T.F."/>
            <person name="Spieth J."/>
            <person name="Stage D.E."/>
            <person name="Stark A."/>
            <person name="Stephan W."/>
            <person name="Strausberg R.L."/>
            <person name="Strempel S."/>
            <person name="Sturgill D."/>
            <person name="Sutton G."/>
            <person name="Sutton G.G."/>
            <person name="Tao W."/>
            <person name="Teichmann S."/>
            <person name="Tobari Y.N."/>
            <person name="Tomimura Y."/>
            <person name="Tsolas J.M."/>
            <person name="Valente V.L."/>
            <person name="Venter E."/>
            <person name="Venter J.C."/>
            <person name="Vicario S."/>
            <person name="Vieira F.G."/>
            <person name="Vilella A.J."/>
            <person name="Villasante A."/>
            <person name="Walenz B."/>
            <person name="Wang J."/>
            <person name="Wasserman M."/>
            <person name="Watts T."/>
            <person name="Wilson D."/>
            <person name="Wilson R.K."/>
            <person name="Wing R.A."/>
            <person name="Wolfner M.F."/>
            <person name="Wong A."/>
            <person name="Wong G.K."/>
            <person name="Wu C.I."/>
            <person name="Wu G."/>
            <person name="Yamamoto D."/>
            <person name="Yang H.P."/>
            <person name="Yang S.P."/>
            <person name="Yorke J.A."/>
            <person name="Yoshida K."/>
            <person name="Zdobnov E."/>
            <person name="Zhang P."/>
            <person name="Zhang Y."/>
            <person name="Zimin A.V."/>
            <person name="Baldwin J."/>
            <person name="Abdouelleil A."/>
            <person name="Abdulkadir J."/>
            <person name="Abebe A."/>
            <person name="Abera B."/>
            <person name="Abreu J."/>
            <person name="Acer S.C."/>
            <person name="Aftuck L."/>
            <person name="Alexander A."/>
            <person name="An P."/>
            <person name="Anderson E."/>
            <person name="Anderson S."/>
            <person name="Arachi H."/>
            <person name="Azer M."/>
            <person name="Bachantsang P."/>
            <person name="Barry A."/>
            <person name="Bayul T."/>
            <person name="Berlin A."/>
            <person name="Bessette D."/>
            <person name="Bloom T."/>
            <person name="Blye J."/>
            <person name="Boguslavskiy L."/>
            <person name="Bonnet C."/>
            <person name="Boukhgalter B."/>
            <person name="Bourzgui I."/>
            <person name="Brown A."/>
            <person name="Cahill P."/>
            <person name="Channer S."/>
            <person name="Cheshatsang Y."/>
            <person name="Chuda L."/>
            <person name="Citroen M."/>
            <person name="Collymore A."/>
            <person name="Cooke P."/>
            <person name="Costello M."/>
            <person name="D'Aco K."/>
            <person name="Daza R."/>
            <person name="De Haan G."/>
            <person name="DeGray S."/>
            <person name="DeMaso C."/>
            <person name="Dhargay N."/>
            <person name="Dooley K."/>
            <person name="Dooley E."/>
            <person name="Doricent M."/>
            <person name="Dorje P."/>
            <person name="Dorjee K."/>
            <person name="Dupes A."/>
            <person name="Elong R."/>
            <person name="Falk J."/>
            <person name="Farina A."/>
            <person name="Faro S."/>
            <person name="Ferguson D."/>
            <person name="Fisher S."/>
            <person name="Foley C.D."/>
            <person name="Franke A."/>
            <person name="Friedrich D."/>
            <person name="Gadbois L."/>
            <person name="Gearin G."/>
            <person name="Gearin C.R."/>
            <person name="Giannoukos G."/>
            <person name="Goode T."/>
            <person name="Graham J."/>
            <person name="Grandbois E."/>
            <person name="Grewal S."/>
            <person name="Gyaltsen K."/>
            <person name="Hafez N."/>
            <person name="Hagos B."/>
            <person name="Hall J."/>
            <person name="Henson C."/>
            <person name="Hollinger A."/>
            <person name="Honan T."/>
            <person name="Huard M.D."/>
            <person name="Hughes L."/>
            <person name="Hurhula B."/>
            <person name="Husby M.E."/>
            <person name="Kamat A."/>
            <person name="Kanga B."/>
            <person name="Kashin S."/>
            <person name="Khazanovich D."/>
            <person name="Kisner P."/>
            <person name="Lance K."/>
            <person name="Lara M."/>
            <person name="Lee W."/>
            <person name="Lennon N."/>
            <person name="Letendre F."/>
            <person name="LeVine R."/>
            <person name="Lipovsky A."/>
            <person name="Liu X."/>
            <person name="Liu J."/>
            <person name="Liu S."/>
            <person name="Lokyitsang T."/>
            <person name="Lokyitsang Y."/>
            <person name="Lubonja R."/>
            <person name="Lui A."/>
            <person name="MacDonald P."/>
            <person name="Magnisalis V."/>
            <person name="Maru K."/>
            <person name="Matthews C."/>
            <person name="McCusker W."/>
            <person name="McDonough S."/>
            <person name="Mehta T."/>
            <person name="Meldrim J."/>
            <person name="Meneus L."/>
            <person name="Mihai O."/>
            <person name="Mihalev A."/>
            <person name="Mihova T."/>
            <person name="Mittelman R."/>
            <person name="Mlenga V."/>
            <person name="Montmayeur A."/>
            <person name="Mulrain L."/>
            <person name="Navidi A."/>
            <person name="Naylor J."/>
            <person name="Negash T."/>
            <person name="Nguyen T."/>
            <person name="Nguyen N."/>
            <person name="Nicol R."/>
            <person name="Norbu C."/>
            <person name="Norbu N."/>
            <person name="Novod N."/>
            <person name="O'Neill B."/>
            <person name="Osman S."/>
            <person name="Markiewicz E."/>
            <person name="Oyono O.L."/>
            <person name="Patti C."/>
            <person name="Phunkhang P."/>
            <person name="Pierre F."/>
            <person name="Priest M."/>
            <person name="Raghuraman S."/>
            <person name="Rege F."/>
            <person name="Reyes R."/>
            <person name="Rise C."/>
            <person name="Rogov P."/>
            <person name="Ross K."/>
            <person name="Ryan E."/>
            <person name="Settipalli S."/>
            <person name="Shea T."/>
            <person name="Sherpa N."/>
            <person name="Shi L."/>
            <person name="Shih D."/>
            <person name="Sparrow T."/>
            <person name="Spaulding J."/>
            <person name="Stalker J."/>
            <person name="Stange-Thomann N."/>
            <person name="Stavropoulos S."/>
            <person name="Stone C."/>
            <person name="Strader C."/>
            <person name="Tesfaye S."/>
            <person name="Thomson T."/>
            <person name="Thoulutsang Y."/>
            <person name="Thoulutsang D."/>
            <person name="Topham K."/>
            <person name="Topping I."/>
            <person name="Tsamla T."/>
            <person name="Vassiliev H."/>
            <person name="Vo A."/>
            <person name="Wangchuk T."/>
            <person name="Wangdi T."/>
            <person name="Weiand M."/>
            <person name="Wilkinson J."/>
            <person name="Wilson A."/>
            <person name="Yadav S."/>
            <person name="Young G."/>
            <person name="Yu Q."/>
            <person name="Zembek L."/>
            <person name="Zhong D."/>
            <person name="Zimmer A."/>
            <person name="Zwirko Z."/>
            <person name="Jaffe D.B."/>
            <person name="Alvarez P."/>
            <person name="Brockman W."/>
            <person name="Butler J."/>
            <person name="Chin C."/>
            <person name="Gnerre S."/>
            <person name="Grabherr M."/>
            <person name="Kleber M."/>
            <person name="Mauceli E."/>
            <person name="MacCallum I."/>
        </authorList>
    </citation>
    <scope>NUCLEOTIDE SEQUENCE [LARGE SCALE GENOMIC DNA]</scope>
    <source>
        <strain evidence="6 7">TSC#14021-0224.01</strain>
    </source>
</reference>
<dbReference type="InterPro" id="IPR032413">
    <property type="entry name" value="Arm_3"/>
</dbReference>
<dbReference type="eggNOG" id="KOG0166">
    <property type="taxonomic scope" value="Eukaryota"/>
</dbReference>
<dbReference type="Proteomes" id="UP000008711">
    <property type="component" value="Unassembled WGS sequence"/>
</dbReference>
<keyword evidence="7" id="KW-1185">Reference proteome</keyword>
<dbReference type="GO" id="GO:0061608">
    <property type="term" value="F:nuclear import signal receptor activity"/>
    <property type="evidence" value="ECO:0007669"/>
    <property type="project" value="InterPro"/>
</dbReference>
<comment type="similarity">
    <text evidence="1">Belongs to the importin alpha family.</text>
</comment>
<feature type="non-terminal residue" evidence="6">
    <location>
        <position position="453"/>
    </location>
</feature>
<dbReference type="Gene3D" id="1.25.10.10">
    <property type="entry name" value="Leucine-rich Repeat Variant"/>
    <property type="match status" value="1"/>
</dbReference>
<organism evidence="6 7">
    <name type="scientific">Drosophila erecta</name>
    <name type="common">Fruit fly</name>
    <dbReference type="NCBI Taxonomy" id="7220"/>
    <lineage>
        <taxon>Eukaryota</taxon>
        <taxon>Metazoa</taxon>
        <taxon>Ecdysozoa</taxon>
        <taxon>Arthropoda</taxon>
        <taxon>Hexapoda</taxon>
        <taxon>Insecta</taxon>
        <taxon>Pterygota</taxon>
        <taxon>Neoptera</taxon>
        <taxon>Endopterygota</taxon>
        <taxon>Diptera</taxon>
        <taxon>Brachycera</taxon>
        <taxon>Muscomorpha</taxon>
        <taxon>Ephydroidea</taxon>
        <taxon>Drosophilidae</taxon>
        <taxon>Drosophila</taxon>
        <taxon>Sophophora</taxon>
    </lineage>
</organism>
<dbReference type="GO" id="GO:0006606">
    <property type="term" value="P:protein import into nucleus"/>
    <property type="evidence" value="ECO:0007669"/>
    <property type="project" value="InterPro"/>
</dbReference>
<keyword evidence="4" id="KW-0653">Protein transport</keyword>
<dbReference type="OrthoDB" id="7537227at2759"/>
<dbReference type="HOGENOM" id="CLU_633524_0_0_1"/>
<evidence type="ECO:0000256" key="1">
    <source>
        <dbReference type="ARBA" id="ARBA00010394"/>
    </source>
</evidence>
<evidence type="ECO:0000256" key="5">
    <source>
        <dbReference type="PROSITE-ProRule" id="PRU00259"/>
    </source>
</evidence>
<dbReference type="SMART" id="SM00185">
    <property type="entry name" value="ARM"/>
    <property type="match status" value="7"/>
</dbReference>